<reference evidence="2" key="1">
    <citation type="journal article" date="2021" name="Proc. Natl. Acad. Sci. U.S.A.">
        <title>A Catalog of Tens of Thousands of Viruses from Human Metagenomes Reveals Hidden Associations with Chronic Diseases.</title>
        <authorList>
            <person name="Tisza M.J."/>
            <person name="Buck C.B."/>
        </authorList>
    </citation>
    <scope>NUCLEOTIDE SEQUENCE</scope>
    <source>
        <strain evidence="2">CtoC338</strain>
    </source>
</reference>
<name>A0A8S5SWN2_9VIRU</name>
<organism evidence="2">
    <name type="scientific">virus sp. ctoC338</name>
    <dbReference type="NCBI Taxonomy" id="2827997"/>
    <lineage>
        <taxon>Viruses</taxon>
    </lineage>
</organism>
<evidence type="ECO:0000256" key="1">
    <source>
        <dbReference type="SAM" id="Coils"/>
    </source>
</evidence>
<proteinExistence type="predicted"/>
<accession>A0A8S5SWN2</accession>
<protein>
    <submittedName>
        <fullName evidence="2">Tail repeat-like protein</fullName>
    </submittedName>
</protein>
<evidence type="ECO:0000313" key="2">
    <source>
        <dbReference type="EMBL" id="DAF55382.1"/>
    </source>
</evidence>
<sequence length="439" mass="45158">MAMTFGTLDFAVAFNRQTAFPLDAKSYFESLEAAQAAAASAQEAGSSETVYYYGQQIAVVDSGKATLYVIQPDKTLKEVGGNILINENVFSKSEDGTLDLLGFADAVGGAQLVKTEDGKVSWVKPDTTTVEGLSTAIESLKTTVGDDKSGLVKQVADNKAAIDTLNGASTVQGSVAYQIAQVVAGADESFDTLKEIADWIAGHKTDAASMNSQINTNKDDIAALKTKVGDTSVADQIAAAVDAALKDGESDKYALADDLATANGKITALQGLVGETAVATQISDAIDGALKVDGAEKYALASHTHEIANVTGLQAILDAKAAANDVETLQSTVDGLEAKAHEHANKTVLDTISEDKVNAWDAAQANVIEFIKLNGTAIAPAADKSVNIAIPAATAEVLGLVKVDGDSIVTSDGVISVGVVSTDKLVQGSDTLIMDGGNA</sequence>
<keyword evidence="1" id="KW-0175">Coiled coil</keyword>
<dbReference type="EMBL" id="BK032688">
    <property type="protein sequence ID" value="DAF55382.1"/>
    <property type="molecule type" value="Genomic_DNA"/>
</dbReference>
<feature type="coiled-coil region" evidence="1">
    <location>
        <begin position="319"/>
        <end position="346"/>
    </location>
</feature>